<dbReference type="RefSeq" id="WP_217159017.1">
    <property type="nucleotide sequence ID" value="NZ_VOMB01000020.1"/>
</dbReference>
<protein>
    <submittedName>
        <fullName evidence="2">Uncharacterized protein</fullName>
    </submittedName>
</protein>
<gene>
    <name evidence="2" type="ORF">FR943_16380</name>
</gene>
<organism evidence="2 3">
    <name type="scientific">[Mycobacterium] fortunisiensis</name>
    <dbReference type="NCBI Taxonomy" id="2600579"/>
    <lineage>
        <taxon>Bacteria</taxon>
        <taxon>Bacillati</taxon>
        <taxon>Actinomycetota</taxon>
        <taxon>Actinomycetes</taxon>
        <taxon>Mycobacteriales</taxon>
        <taxon>Mycobacteriaceae</taxon>
        <taxon>Mycolicibacterium</taxon>
    </lineage>
</organism>
<reference evidence="2 3" key="1">
    <citation type="journal article" date="2021" name="Sci. Rep.">
        <title>Phenotypic and genomic hallmarks of a novel, potentially pathogenic rapidly growing Mycobacterium species related to the Mycobacterium fortuitum complex.</title>
        <authorList>
            <person name="Gharbi R."/>
            <person name="Khanna V."/>
            <person name="Frigui W."/>
            <person name="Mhenni B."/>
            <person name="Brosch R."/>
            <person name="Mardassi H."/>
        </authorList>
    </citation>
    <scope>NUCLEOTIDE SEQUENCE [LARGE SCALE GENOMIC DNA]</scope>
    <source>
        <strain evidence="2 3">TNTM28</strain>
    </source>
</reference>
<feature type="signal peptide" evidence="1">
    <location>
        <begin position="1"/>
        <end position="18"/>
    </location>
</feature>
<comment type="caution">
    <text evidence="2">The sequence shown here is derived from an EMBL/GenBank/DDBJ whole genome shotgun (WGS) entry which is preliminary data.</text>
</comment>
<dbReference type="Proteomes" id="UP000812982">
    <property type="component" value="Unassembled WGS sequence"/>
</dbReference>
<feature type="chain" id="PRO_5046544465" evidence="1">
    <location>
        <begin position="19"/>
        <end position="132"/>
    </location>
</feature>
<keyword evidence="3" id="KW-1185">Reference proteome</keyword>
<evidence type="ECO:0000313" key="2">
    <source>
        <dbReference type="EMBL" id="MBU9765418.1"/>
    </source>
</evidence>
<name>A0ABS6KPC6_9MYCO</name>
<evidence type="ECO:0000256" key="1">
    <source>
        <dbReference type="SAM" id="SignalP"/>
    </source>
</evidence>
<dbReference type="EMBL" id="VOMB01000020">
    <property type="protein sequence ID" value="MBU9765418.1"/>
    <property type="molecule type" value="Genomic_DNA"/>
</dbReference>
<evidence type="ECO:0000313" key="3">
    <source>
        <dbReference type="Proteomes" id="UP000812982"/>
    </source>
</evidence>
<keyword evidence="1" id="KW-0732">Signal</keyword>
<accession>A0ABS6KPC6</accession>
<sequence length="132" mass="14177">MRAIQICAVAAAVSVAAAAIGTVVGPAAAWARGEQTGMCTMLLDGDSLDCDWGASGNQVWLSIENDTEHDIRCVAEATFEIMWDDASADVRKGDTAKLVLQRDPEDTEWYKVTCSTQGGKVEDSRSFSVWSD</sequence>
<proteinExistence type="predicted"/>